<name>A0ABT8A601_9PROT</name>
<evidence type="ECO:0000313" key="2">
    <source>
        <dbReference type="EMBL" id="MDN3565144.1"/>
    </source>
</evidence>
<evidence type="ECO:0000256" key="1">
    <source>
        <dbReference type="ARBA" id="ARBA00006987"/>
    </source>
</evidence>
<accession>A0ABT8A601</accession>
<dbReference type="Gene3D" id="3.40.190.150">
    <property type="entry name" value="Bordetella uptake gene, domain 1"/>
    <property type="match status" value="1"/>
</dbReference>
<dbReference type="Proteomes" id="UP001529369">
    <property type="component" value="Unassembled WGS sequence"/>
</dbReference>
<comment type="caution">
    <text evidence="2">The sequence shown here is derived from an EMBL/GenBank/DDBJ whole genome shotgun (WGS) entry which is preliminary data.</text>
</comment>
<keyword evidence="3" id="KW-1185">Reference proteome</keyword>
<dbReference type="Gene3D" id="3.40.190.10">
    <property type="entry name" value="Periplasmic binding protein-like II"/>
    <property type="match status" value="1"/>
</dbReference>
<dbReference type="RefSeq" id="WP_290316964.1">
    <property type="nucleotide sequence ID" value="NZ_JAUFPN010000135.1"/>
</dbReference>
<gene>
    <name evidence="2" type="ORF">QWZ14_12305</name>
</gene>
<dbReference type="InterPro" id="IPR005064">
    <property type="entry name" value="BUG"/>
</dbReference>
<dbReference type="InterPro" id="IPR042100">
    <property type="entry name" value="Bug_dom1"/>
</dbReference>
<sequence>MARAVPDGYTLLGGGDSVELNRYLMASLPYDPDRDLVPILQVADVPYLLIVHPTVPARSLGELIAYAKANPGRLTYASFGIGGGGHLSGELLCRMAGIEALHIPYPGNPPALIDVVAGRVSMMFCTIPVAQQEVRAGHVRPIAMSSPARVPAMPEVPTCAEAGLQGYDSTGQMTLYAPRAVPPAIILRLVEASRAALATPALMQLLDAQGFVLAPPRDAAATLAHIKAHAARLAEVIHAAGIRL</sequence>
<dbReference type="PANTHER" id="PTHR42928">
    <property type="entry name" value="TRICARBOXYLATE-BINDING PROTEIN"/>
    <property type="match status" value="1"/>
</dbReference>
<dbReference type="PANTHER" id="PTHR42928:SF5">
    <property type="entry name" value="BLR1237 PROTEIN"/>
    <property type="match status" value="1"/>
</dbReference>
<organism evidence="2 3">
    <name type="scientific">Paeniroseomonas aquatica</name>
    <dbReference type="NCBI Taxonomy" id="373043"/>
    <lineage>
        <taxon>Bacteria</taxon>
        <taxon>Pseudomonadati</taxon>
        <taxon>Pseudomonadota</taxon>
        <taxon>Alphaproteobacteria</taxon>
        <taxon>Acetobacterales</taxon>
        <taxon>Acetobacteraceae</taxon>
        <taxon>Paeniroseomonas</taxon>
    </lineage>
</organism>
<reference evidence="3" key="1">
    <citation type="journal article" date="2019" name="Int. J. Syst. Evol. Microbiol.">
        <title>The Global Catalogue of Microorganisms (GCM) 10K type strain sequencing project: providing services to taxonomists for standard genome sequencing and annotation.</title>
        <authorList>
            <consortium name="The Broad Institute Genomics Platform"/>
            <consortium name="The Broad Institute Genome Sequencing Center for Infectious Disease"/>
            <person name="Wu L."/>
            <person name="Ma J."/>
        </authorList>
    </citation>
    <scope>NUCLEOTIDE SEQUENCE [LARGE SCALE GENOMIC DNA]</scope>
    <source>
        <strain evidence="3">CECT 7131</strain>
    </source>
</reference>
<dbReference type="Pfam" id="PF03401">
    <property type="entry name" value="TctC"/>
    <property type="match status" value="1"/>
</dbReference>
<evidence type="ECO:0000313" key="3">
    <source>
        <dbReference type="Proteomes" id="UP001529369"/>
    </source>
</evidence>
<dbReference type="SUPFAM" id="SSF53850">
    <property type="entry name" value="Periplasmic binding protein-like II"/>
    <property type="match status" value="1"/>
</dbReference>
<comment type="similarity">
    <text evidence="1">Belongs to the UPF0065 (bug) family.</text>
</comment>
<protein>
    <submittedName>
        <fullName evidence="2">Tripartite tricarboxylate transporter substrate-binding protein</fullName>
    </submittedName>
</protein>
<proteinExistence type="inferred from homology"/>
<dbReference type="EMBL" id="JAUFPN010000135">
    <property type="protein sequence ID" value="MDN3565144.1"/>
    <property type="molecule type" value="Genomic_DNA"/>
</dbReference>